<dbReference type="AlphaFoldDB" id="A0A8S9UZQ3"/>
<organism evidence="2 3">
    <name type="scientific">Phytophthora infestans</name>
    <name type="common">Potato late blight agent</name>
    <name type="synonym">Botrytis infestans</name>
    <dbReference type="NCBI Taxonomy" id="4787"/>
    <lineage>
        <taxon>Eukaryota</taxon>
        <taxon>Sar</taxon>
        <taxon>Stramenopiles</taxon>
        <taxon>Oomycota</taxon>
        <taxon>Peronosporomycetes</taxon>
        <taxon>Peronosporales</taxon>
        <taxon>Peronosporaceae</taxon>
        <taxon>Phytophthora</taxon>
    </lineage>
</organism>
<protein>
    <submittedName>
        <fullName evidence="2">Uncharacterized protein</fullName>
    </submittedName>
</protein>
<evidence type="ECO:0000256" key="1">
    <source>
        <dbReference type="SAM" id="MobiDB-lite"/>
    </source>
</evidence>
<dbReference type="Proteomes" id="UP000704712">
    <property type="component" value="Unassembled WGS sequence"/>
</dbReference>
<accession>A0A8S9UZQ3</accession>
<name>A0A8S9UZQ3_PHYIN</name>
<feature type="region of interest" description="Disordered" evidence="1">
    <location>
        <begin position="159"/>
        <end position="217"/>
    </location>
</feature>
<sequence length="254" mass="28283">MARTSLALPASSLTAASLSIPNEMRYCSSCPGEEQWLRLQCRPNVNDDLYPITRLHLRTHHCGKYGELDLPPNASRSAAEYRNAQRALWVALEPTDFVSGMQILSINGQESVRHERRGLGYRWRFVTYWRIYRRCQPTRVLTARYSSLQVAPLLKRQRRCRLQRPRQPQLQPPLPATPTAPPATPVATSCPTQGSITPSVSTSPPTKGPTTPPTTASITIMAPGTTTPLTDTPFYSYISHRSADYGSTNYVAAD</sequence>
<comment type="caution">
    <text evidence="2">The sequence shown here is derived from an EMBL/GenBank/DDBJ whole genome shotgun (WGS) entry which is preliminary data.</text>
</comment>
<feature type="compositionally biased region" description="Pro residues" evidence="1">
    <location>
        <begin position="170"/>
        <end position="184"/>
    </location>
</feature>
<dbReference type="EMBL" id="JAACNO010000857">
    <property type="protein sequence ID" value="KAF4144449.1"/>
    <property type="molecule type" value="Genomic_DNA"/>
</dbReference>
<gene>
    <name evidence="2" type="ORF">GN958_ATG06380</name>
</gene>
<proteinExistence type="predicted"/>
<evidence type="ECO:0000313" key="2">
    <source>
        <dbReference type="EMBL" id="KAF4144449.1"/>
    </source>
</evidence>
<feature type="compositionally biased region" description="Low complexity" evidence="1">
    <location>
        <begin position="195"/>
        <end position="205"/>
    </location>
</feature>
<evidence type="ECO:0000313" key="3">
    <source>
        <dbReference type="Proteomes" id="UP000704712"/>
    </source>
</evidence>
<reference evidence="2" key="1">
    <citation type="submission" date="2020-03" db="EMBL/GenBank/DDBJ databases">
        <title>Hybrid Assembly of Korean Phytophthora infestans isolates.</title>
        <authorList>
            <person name="Prokchorchik M."/>
            <person name="Lee Y."/>
            <person name="Seo J."/>
            <person name="Cho J.-H."/>
            <person name="Park Y.-E."/>
            <person name="Jang D.-C."/>
            <person name="Im J.-S."/>
            <person name="Choi J.-G."/>
            <person name="Park H.-J."/>
            <person name="Lee G.-B."/>
            <person name="Lee Y.-G."/>
            <person name="Hong S.-Y."/>
            <person name="Cho K."/>
            <person name="Sohn K.H."/>
        </authorList>
    </citation>
    <scope>NUCLEOTIDE SEQUENCE</scope>
    <source>
        <strain evidence="2">KR_2_A2</strain>
    </source>
</reference>